<dbReference type="Pfam" id="PF01841">
    <property type="entry name" value="Transglut_core"/>
    <property type="match status" value="1"/>
</dbReference>
<accession>A0A165Z8D0</accession>
<dbReference type="Gene3D" id="3.10.620.30">
    <property type="match status" value="1"/>
</dbReference>
<dbReference type="PANTHER" id="PTHR33490">
    <property type="entry name" value="BLR5614 PROTEIN-RELATED"/>
    <property type="match status" value="1"/>
</dbReference>
<reference evidence="3 4" key="1">
    <citation type="submission" date="2016-04" db="EMBL/GenBank/DDBJ databases">
        <title>Genome sequence of Methanobrevibacter filiformis DSM 11501.</title>
        <authorList>
            <person name="Poehlein A."/>
            <person name="Seedorf H."/>
            <person name="Daniel R."/>
        </authorList>
    </citation>
    <scope>NUCLEOTIDE SEQUENCE [LARGE SCALE GENOMIC DNA]</scope>
    <source>
        <strain evidence="3 4">DSM 11501</strain>
    </source>
</reference>
<dbReference type="EMBL" id="LWMT01000276">
    <property type="protein sequence ID" value="KZX10383.1"/>
    <property type="molecule type" value="Genomic_DNA"/>
</dbReference>
<dbReference type="Pfam" id="PF09373">
    <property type="entry name" value="PMBR"/>
    <property type="match status" value="1"/>
</dbReference>
<dbReference type="STRING" id="55758.MBFIL_17850"/>
<evidence type="ECO:0000256" key="1">
    <source>
        <dbReference type="SAM" id="MobiDB-lite"/>
    </source>
</evidence>
<keyword evidence="4" id="KW-1185">Reference proteome</keyword>
<dbReference type="OrthoDB" id="18481at2157"/>
<dbReference type="AlphaFoldDB" id="A0A165Z8D0"/>
<organism evidence="3 4">
    <name type="scientific">Methanobrevibacter filiformis</name>
    <dbReference type="NCBI Taxonomy" id="55758"/>
    <lineage>
        <taxon>Archaea</taxon>
        <taxon>Methanobacteriati</taxon>
        <taxon>Methanobacteriota</taxon>
        <taxon>Methanomada group</taxon>
        <taxon>Methanobacteria</taxon>
        <taxon>Methanobacteriales</taxon>
        <taxon>Methanobacteriaceae</taxon>
        <taxon>Methanobrevibacter</taxon>
    </lineage>
</organism>
<dbReference type="Proteomes" id="UP000077066">
    <property type="component" value="Unassembled WGS sequence"/>
</dbReference>
<dbReference type="InterPro" id="IPR018975">
    <property type="entry name" value="Pseudomurein-binding_repeat"/>
</dbReference>
<sequence length="418" mass="46662">MLLVIFSAICFFAISTTYASDVNFTDNKNVNIEQVHISSVENKLTTTKDVNTSSGSKTLKKPSSKSSSKSVANAAGDSGRPKSVSKDDIINASKNVYKYASKNKKLPNYVKINGYKFTMPEFMYLTSRSVYFKSLNKNFNAITVKYNIKNPTKPLGNNKYGKLSKSKSYDLIKRVNLYILGNNRIPNYASSPLGKIKYQRILITACSVLIRDQSSFVIYSHKNKINNYLPSDKIANRVDSSKISSSNPTFVISKNKGLNTEAVESDFTKDSYLKSSKKAQSNDPTIKKLADSLTNGKTSDYQKALAIYNWVRDNLDYSFYYDTKYGAKKALLKKEGNCVDTTNLIVALSRASGLSVRYVHGNCHFSSGSTYGHVWAQILVGKYWIVADATSSRNSLGTIKNWDTSSYKFKGIYAQIPF</sequence>
<dbReference type="SUPFAM" id="SSF54001">
    <property type="entry name" value="Cysteine proteinases"/>
    <property type="match status" value="1"/>
</dbReference>
<dbReference type="PANTHER" id="PTHR33490:SF3">
    <property type="entry name" value="CONSERVED INTEGRAL MEMBRANE PROTEIN"/>
    <property type="match status" value="1"/>
</dbReference>
<feature type="region of interest" description="Disordered" evidence="1">
    <location>
        <begin position="48"/>
        <end position="86"/>
    </location>
</feature>
<proteinExistence type="predicted"/>
<comment type="caution">
    <text evidence="3">The sequence shown here is derived from an EMBL/GenBank/DDBJ whole genome shotgun (WGS) entry which is preliminary data.</text>
</comment>
<evidence type="ECO:0000313" key="4">
    <source>
        <dbReference type="Proteomes" id="UP000077066"/>
    </source>
</evidence>
<dbReference type="RefSeq" id="WP_066973782.1">
    <property type="nucleotide sequence ID" value="NZ_LWMT01000276.1"/>
</dbReference>
<dbReference type="PATRIC" id="fig|55758.3.peg.2001"/>
<dbReference type="InterPro" id="IPR038765">
    <property type="entry name" value="Papain-like_cys_pep_sf"/>
</dbReference>
<protein>
    <submittedName>
        <fullName evidence="3">Transglutaminase-like superfamily protein</fullName>
    </submittedName>
</protein>
<gene>
    <name evidence="3" type="ORF">MBFIL_17850</name>
</gene>
<dbReference type="InterPro" id="IPR002931">
    <property type="entry name" value="Transglutaminase-like"/>
</dbReference>
<evidence type="ECO:0000259" key="2">
    <source>
        <dbReference type="SMART" id="SM00460"/>
    </source>
</evidence>
<name>A0A165Z8D0_9EURY</name>
<evidence type="ECO:0000313" key="3">
    <source>
        <dbReference type="EMBL" id="KZX10383.1"/>
    </source>
</evidence>
<dbReference type="SMART" id="SM00460">
    <property type="entry name" value="TGc"/>
    <property type="match status" value="1"/>
</dbReference>
<feature type="domain" description="Transglutaminase-like" evidence="2">
    <location>
        <begin position="330"/>
        <end position="391"/>
    </location>
</feature>